<feature type="region of interest" description="Disordered" evidence="1">
    <location>
        <begin position="26"/>
        <end position="49"/>
    </location>
</feature>
<reference evidence="2 3" key="1">
    <citation type="submission" date="2021-07" db="EMBL/GenBank/DDBJ databases">
        <authorList>
            <person name="Imarazene B."/>
            <person name="Zahm M."/>
            <person name="Klopp C."/>
            <person name="Cabau C."/>
            <person name="Beille S."/>
            <person name="Jouanno E."/>
            <person name="Castinel A."/>
            <person name="Lluch J."/>
            <person name="Gil L."/>
            <person name="Kuchtly C."/>
            <person name="Lopez Roques C."/>
            <person name="Donnadieu C."/>
            <person name="Parrinello H."/>
            <person name="Journot L."/>
            <person name="Du K."/>
            <person name="Schartl M."/>
            <person name="Retaux S."/>
            <person name="Guiguen Y."/>
        </authorList>
    </citation>
    <scope>NUCLEOTIDE SEQUENCE [LARGE SCALE GENOMIC DNA]</scope>
    <source>
        <strain evidence="2">Pach_M1</strain>
        <tissue evidence="2">Testis</tissue>
    </source>
</reference>
<proteinExistence type="predicted"/>
<dbReference type="EMBL" id="JAICCE010000021">
    <property type="protein sequence ID" value="KAG9262740.1"/>
    <property type="molecule type" value="Genomic_DNA"/>
</dbReference>
<evidence type="ECO:0000313" key="3">
    <source>
        <dbReference type="Proteomes" id="UP000752171"/>
    </source>
</evidence>
<name>A0A8T2KT31_ASTMX</name>
<feature type="compositionally biased region" description="Basic and acidic residues" evidence="1">
    <location>
        <begin position="28"/>
        <end position="39"/>
    </location>
</feature>
<organism evidence="2 3">
    <name type="scientific">Astyanax mexicanus</name>
    <name type="common">Blind cave fish</name>
    <name type="synonym">Astyanax fasciatus mexicanus</name>
    <dbReference type="NCBI Taxonomy" id="7994"/>
    <lineage>
        <taxon>Eukaryota</taxon>
        <taxon>Metazoa</taxon>
        <taxon>Chordata</taxon>
        <taxon>Craniata</taxon>
        <taxon>Vertebrata</taxon>
        <taxon>Euteleostomi</taxon>
        <taxon>Actinopterygii</taxon>
        <taxon>Neopterygii</taxon>
        <taxon>Teleostei</taxon>
        <taxon>Ostariophysi</taxon>
        <taxon>Characiformes</taxon>
        <taxon>Characoidei</taxon>
        <taxon>Acestrorhamphidae</taxon>
        <taxon>Acestrorhamphinae</taxon>
        <taxon>Astyanax</taxon>
    </lineage>
</organism>
<feature type="compositionally biased region" description="Polar residues" evidence="1">
    <location>
        <begin position="197"/>
        <end position="214"/>
    </location>
</feature>
<protein>
    <submittedName>
        <fullName evidence="2">Uncharacterized protein</fullName>
    </submittedName>
</protein>
<sequence>MTSTGLKCMKMAAAAAAEAALSSSAFEYPKEIQSNEEKKQKHKKKVMRENPEKLWRDCTVRNNKSTTTNLQFYTERTTAWSSAISTHFPNTSKQRINHAQQIYIYEDEEMNPKNKVTVNIFHNGTVMVQGNVHALIRFEQAFSHLKALASEHQQQESENLQNLTPEPSPAPSSPVSSSPTPSSPTPSSPAPTLNPELINSFSRLDVSGQETKNN</sequence>
<dbReference type="Proteomes" id="UP000752171">
    <property type="component" value="Unassembled WGS sequence"/>
</dbReference>
<dbReference type="AlphaFoldDB" id="A0A8T2KT31"/>
<feature type="region of interest" description="Disordered" evidence="1">
    <location>
        <begin position="150"/>
        <end position="214"/>
    </location>
</feature>
<evidence type="ECO:0000313" key="2">
    <source>
        <dbReference type="EMBL" id="KAG9262740.1"/>
    </source>
</evidence>
<comment type="caution">
    <text evidence="2">The sequence shown here is derived from an EMBL/GenBank/DDBJ whole genome shotgun (WGS) entry which is preliminary data.</text>
</comment>
<accession>A0A8T2KT31</accession>
<evidence type="ECO:0000256" key="1">
    <source>
        <dbReference type="SAM" id="MobiDB-lite"/>
    </source>
</evidence>
<gene>
    <name evidence="2" type="ORF">AMEX_G24564</name>
</gene>